<evidence type="ECO:0000313" key="2">
    <source>
        <dbReference type="EMBL" id="OLF47280.1"/>
    </source>
</evidence>
<proteinExistence type="predicted"/>
<keyword evidence="1" id="KW-0472">Membrane</keyword>
<dbReference type="EMBL" id="MSJM01000007">
    <property type="protein sequence ID" value="OLF47280.1"/>
    <property type="molecule type" value="Genomic_DNA"/>
</dbReference>
<sequence>MLSELLGGICVVSLILVLCMLEALKDMIREERARKRHKRELRLQREKEEYALAVLAAYQSNERERMRQSLNNCRRLILDRRS</sequence>
<keyword evidence="1" id="KW-1133">Transmembrane helix</keyword>
<organism evidence="2 3">
    <name type="scientific">Streptococcus cuniculi</name>
    <dbReference type="NCBI Taxonomy" id="1432788"/>
    <lineage>
        <taxon>Bacteria</taxon>
        <taxon>Bacillati</taxon>
        <taxon>Bacillota</taxon>
        <taxon>Bacilli</taxon>
        <taxon>Lactobacillales</taxon>
        <taxon>Streptococcaceae</taxon>
        <taxon>Streptococcus</taxon>
    </lineage>
</organism>
<gene>
    <name evidence="2" type="ORF">BU202_08105</name>
</gene>
<name>A0A1Q8E653_9STRE</name>
<keyword evidence="3" id="KW-1185">Reference proteome</keyword>
<protein>
    <submittedName>
        <fullName evidence="2">Uncharacterized protein</fullName>
    </submittedName>
</protein>
<evidence type="ECO:0000256" key="1">
    <source>
        <dbReference type="SAM" id="Phobius"/>
    </source>
</evidence>
<accession>A0A1Q8E653</accession>
<evidence type="ECO:0000313" key="3">
    <source>
        <dbReference type="Proteomes" id="UP000186890"/>
    </source>
</evidence>
<comment type="caution">
    <text evidence="2">The sequence shown here is derived from an EMBL/GenBank/DDBJ whole genome shotgun (WGS) entry which is preliminary data.</text>
</comment>
<dbReference type="AlphaFoldDB" id="A0A1Q8E653"/>
<feature type="transmembrane region" description="Helical" evidence="1">
    <location>
        <begin position="6"/>
        <end position="24"/>
    </location>
</feature>
<dbReference type="Proteomes" id="UP000186890">
    <property type="component" value="Unassembled WGS sequence"/>
</dbReference>
<keyword evidence="1" id="KW-0812">Transmembrane</keyword>
<reference evidence="3" key="1">
    <citation type="submission" date="2016-12" db="EMBL/GenBank/DDBJ databases">
        <authorList>
            <person name="Gulvik C.A."/>
        </authorList>
    </citation>
    <scope>NUCLEOTIDE SEQUENCE [LARGE SCALE GENOMIC DNA]</scope>
    <source>
        <strain evidence="3">NED12-00049-6B</strain>
    </source>
</reference>